<evidence type="ECO:0000313" key="1">
    <source>
        <dbReference type="EMBL" id="PZW25305.1"/>
    </source>
</evidence>
<reference evidence="1 2" key="1">
    <citation type="submission" date="2018-06" db="EMBL/GenBank/DDBJ databases">
        <title>Genomic Encyclopedia of Archaeal and Bacterial Type Strains, Phase II (KMG-II): from individual species to whole genera.</title>
        <authorList>
            <person name="Goeker M."/>
        </authorList>
    </citation>
    <scope>NUCLEOTIDE SEQUENCE [LARGE SCALE GENOMIC DNA]</scope>
    <source>
        <strain evidence="1 2">ATCC BAA-1881</strain>
    </source>
</reference>
<proteinExistence type="predicted"/>
<gene>
    <name evidence="1" type="ORF">EI42_04357</name>
</gene>
<comment type="caution">
    <text evidence="1">The sequence shown here is derived from an EMBL/GenBank/DDBJ whole genome shotgun (WGS) entry which is preliminary data.</text>
</comment>
<accession>A0A326UEU3</accession>
<protein>
    <submittedName>
        <fullName evidence="1">Uncharacterized protein</fullName>
    </submittedName>
</protein>
<keyword evidence="2" id="KW-1185">Reference proteome</keyword>
<dbReference type="AlphaFoldDB" id="A0A326UEU3"/>
<dbReference type="EMBL" id="QKUF01000019">
    <property type="protein sequence ID" value="PZW25305.1"/>
    <property type="molecule type" value="Genomic_DNA"/>
</dbReference>
<dbReference type="Proteomes" id="UP000248806">
    <property type="component" value="Unassembled WGS sequence"/>
</dbReference>
<organism evidence="1 2">
    <name type="scientific">Thermosporothrix hazakensis</name>
    <dbReference type="NCBI Taxonomy" id="644383"/>
    <lineage>
        <taxon>Bacteria</taxon>
        <taxon>Bacillati</taxon>
        <taxon>Chloroflexota</taxon>
        <taxon>Ktedonobacteria</taxon>
        <taxon>Ktedonobacterales</taxon>
        <taxon>Thermosporotrichaceae</taxon>
        <taxon>Thermosporothrix</taxon>
    </lineage>
</organism>
<name>A0A326UEU3_THEHA</name>
<sequence length="57" mass="6474">MKISGVDSSFCRCRTGGSRLLEEIKVCLQKQPERLQETRAIQKKIRQEKRSQLGAGP</sequence>
<evidence type="ECO:0000313" key="2">
    <source>
        <dbReference type="Proteomes" id="UP000248806"/>
    </source>
</evidence>